<dbReference type="CDD" id="cd07440">
    <property type="entry name" value="RGS"/>
    <property type="match status" value="1"/>
</dbReference>
<evidence type="ECO:0000256" key="1">
    <source>
        <dbReference type="SAM" id="MobiDB-lite"/>
    </source>
</evidence>
<dbReference type="Gene3D" id="1.10.167.10">
    <property type="entry name" value="Regulator of G-protein Signalling 4, domain 2"/>
    <property type="match status" value="1"/>
</dbReference>
<dbReference type="SUPFAM" id="SSF48097">
    <property type="entry name" value="Regulator of G-protein signaling, RGS"/>
    <property type="match status" value="1"/>
</dbReference>
<evidence type="ECO:0000313" key="3">
    <source>
        <dbReference type="EMBL" id="ETS79114.1"/>
    </source>
</evidence>
<evidence type="ECO:0000259" key="2">
    <source>
        <dbReference type="PROSITE" id="PS50132"/>
    </source>
</evidence>
<dbReference type="Proteomes" id="UP000030651">
    <property type="component" value="Unassembled WGS sequence"/>
</dbReference>
<accession>W3WZA2</accession>
<dbReference type="AlphaFoldDB" id="W3WZA2"/>
<dbReference type="InterPro" id="IPR044926">
    <property type="entry name" value="RGS_subdomain_2"/>
</dbReference>
<feature type="region of interest" description="Disordered" evidence="1">
    <location>
        <begin position="271"/>
        <end position="295"/>
    </location>
</feature>
<organism evidence="3 4">
    <name type="scientific">Pestalotiopsis fici (strain W106-1 / CGMCC3.15140)</name>
    <dbReference type="NCBI Taxonomy" id="1229662"/>
    <lineage>
        <taxon>Eukaryota</taxon>
        <taxon>Fungi</taxon>
        <taxon>Dikarya</taxon>
        <taxon>Ascomycota</taxon>
        <taxon>Pezizomycotina</taxon>
        <taxon>Sordariomycetes</taxon>
        <taxon>Xylariomycetidae</taxon>
        <taxon>Amphisphaeriales</taxon>
        <taxon>Sporocadaceae</taxon>
        <taxon>Pestalotiopsis</taxon>
    </lineage>
</organism>
<reference evidence="4" key="1">
    <citation type="journal article" date="2015" name="BMC Genomics">
        <title>Genomic and transcriptomic analysis of the endophytic fungus Pestalotiopsis fici reveals its lifestyle and high potential for synthesis of natural products.</title>
        <authorList>
            <person name="Wang X."/>
            <person name="Zhang X."/>
            <person name="Liu L."/>
            <person name="Xiang M."/>
            <person name="Wang W."/>
            <person name="Sun X."/>
            <person name="Che Y."/>
            <person name="Guo L."/>
            <person name="Liu G."/>
            <person name="Guo L."/>
            <person name="Wang C."/>
            <person name="Yin W.B."/>
            <person name="Stadler M."/>
            <person name="Zhang X."/>
            <person name="Liu X."/>
        </authorList>
    </citation>
    <scope>NUCLEOTIDE SEQUENCE [LARGE SCALE GENOMIC DNA]</scope>
    <source>
        <strain evidence="4">W106-1 / CGMCC3.15140</strain>
    </source>
</reference>
<feature type="region of interest" description="Disordered" evidence="1">
    <location>
        <begin position="1"/>
        <end position="53"/>
    </location>
</feature>
<sequence length="357" mass="38982">MGRNRLRGNSPTYLTPSPKEITPPSSIYGDWDTETAMSRSRPGSLAIPRTSSPGARLPSLGEILSNTAPPPWTLSAFTAYLSQNHCLETLEFLVEADRYRKAYEDHFMNQEHELQSEDESVCDTWQRIMQAYIMPYSPREVNLPAPVRDRLLQLECSDSSVPQPSELEEAVSIVLELMTDSLLYPFLQSVVQSEAHGQEVVGERKSRSRLRIPRDLIHSSAEEGSQSPKTSFLPLLLGRSSPVANRSNSGSGGSASGSGLGSEHMEVDLVADDSSSPNTTPGTEPMTPPTTPPTSDFTFTSPNNLHRALTGNSWKRMGARLGIGRKHRATRHSQPTNMPTSAAPEPLSSTRSGPASL</sequence>
<evidence type="ECO:0000313" key="4">
    <source>
        <dbReference type="Proteomes" id="UP000030651"/>
    </source>
</evidence>
<name>W3WZA2_PESFW</name>
<dbReference type="RefSeq" id="XP_007835739.1">
    <property type="nucleotide sequence ID" value="XM_007837548.1"/>
</dbReference>
<feature type="compositionally biased region" description="Polar residues" evidence="1">
    <location>
        <begin position="347"/>
        <end position="357"/>
    </location>
</feature>
<gene>
    <name evidence="3" type="ORF">PFICI_08967</name>
</gene>
<protein>
    <recommendedName>
        <fullName evidence="2">RGS domain-containing protein</fullName>
    </recommendedName>
</protein>
<dbReference type="OrthoDB" id="10266999at2759"/>
<feature type="region of interest" description="Disordered" evidence="1">
    <location>
        <begin position="321"/>
        <end position="357"/>
    </location>
</feature>
<dbReference type="PROSITE" id="PS50132">
    <property type="entry name" value="RGS"/>
    <property type="match status" value="1"/>
</dbReference>
<dbReference type="eggNOG" id="ENOG502RY0F">
    <property type="taxonomic scope" value="Eukaryota"/>
</dbReference>
<dbReference type="InterPro" id="IPR036305">
    <property type="entry name" value="RGS_sf"/>
</dbReference>
<dbReference type="Pfam" id="PF00615">
    <property type="entry name" value="RGS"/>
    <property type="match status" value="1"/>
</dbReference>
<dbReference type="KEGG" id="pfy:PFICI_08967"/>
<dbReference type="HOGENOM" id="CLU_037891_0_0_1"/>
<feature type="region of interest" description="Disordered" evidence="1">
    <location>
        <begin position="242"/>
        <end position="261"/>
    </location>
</feature>
<dbReference type="InParanoid" id="W3WZA2"/>
<dbReference type="PANTHER" id="PTHR10845">
    <property type="entry name" value="REGULATOR OF G PROTEIN SIGNALING"/>
    <property type="match status" value="1"/>
</dbReference>
<feature type="compositionally biased region" description="Gly residues" evidence="1">
    <location>
        <begin position="250"/>
        <end position="260"/>
    </location>
</feature>
<proteinExistence type="predicted"/>
<keyword evidence="4" id="KW-1185">Reference proteome</keyword>
<dbReference type="PANTHER" id="PTHR10845:SF267">
    <property type="entry name" value="REGULATOR OF G PROTEIN SIGNALING DOMAIN PROTEIN (AFU_ORTHOLOGUE AFUA_6G06860)"/>
    <property type="match status" value="1"/>
</dbReference>
<dbReference type="GeneID" id="19273980"/>
<dbReference type="OMA" id="ECAYVLM"/>
<dbReference type="InterPro" id="IPR016137">
    <property type="entry name" value="RGS"/>
</dbReference>
<dbReference type="EMBL" id="KI912114">
    <property type="protein sequence ID" value="ETS79114.1"/>
    <property type="molecule type" value="Genomic_DNA"/>
</dbReference>
<dbReference type="SMART" id="SM00315">
    <property type="entry name" value="RGS"/>
    <property type="match status" value="1"/>
</dbReference>
<feature type="domain" description="RGS" evidence="2">
    <location>
        <begin position="77"/>
        <end position="189"/>
    </location>
</feature>